<keyword evidence="2" id="KW-1185">Reference proteome</keyword>
<organism evidence="1 2">
    <name type="scientific">Paramecium pentaurelia</name>
    <dbReference type="NCBI Taxonomy" id="43138"/>
    <lineage>
        <taxon>Eukaryota</taxon>
        <taxon>Sar</taxon>
        <taxon>Alveolata</taxon>
        <taxon>Ciliophora</taxon>
        <taxon>Intramacronucleata</taxon>
        <taxon>Oligohymenophorea</taxon>
        <taxon>Peniculida</taxon>
        <taxon>Parameciidae</taxon>
        <taxon>Paramecium</taxon>
    </lineage>
</organism>
<evidence type="ECO:0000313" key="1">
    <source>
        <dbReference type="EMBL" id="CAD8214139.1"/>
    </source>
</evidence>
<dbReference type="EMBL" id="CAJJDO010000197">
    <property type="protein sequence ID" value="CAD8214139.1"/>
    <property type="molecule type" value="Genomic_DNA"/>
</dbReference>
<gene>
    <name evidence="1" type="ORF">PPENT_87.1.T1970012</name>
</gene>
<evidence type="ECO:0000313" key="2">
    <source>
        <dbReference type="Proteomes" id="UP000689195"/>
    </source>
</evidence>
<dbReference type="AlphaFoldDB" id="A0A8S1YJU9"/>
<reference evidence="1" key="1">
    <citation type="submission" date="2021-01" db="EMBL/GenBank/DDBJ databases">
        <authorList>
            <consortium name="Genoscope - CEA"/>
            <person name="William W."/>
        </authorList>
    </citation>
    <scope>NUCLEOTIDE SEQUENCE</scope>
</reference>
<name>A0A8S1YJU9_9CILI</name>
<sequence>MSIKQVHSKKEKEEQNEYEFIKIYYQEFKQFQLNFFNKFKFSNQQKNINNLSIKVVRKLFHFKEKGKRVLQTQQYAL</sequence>
<comment type="caution">
    <text evidence="1">The sequence shown here is derived from an EMBL/GenBank/DDBJ whole genome shotgun (WGS) entry which is preliminary data.</text>
</comment>
<accession>A0A8S1YJU9</accession>
<dbReference type="Proteomes" id="UP000689195">
    <property type="component" value="Unassembled WGS sequence"/>
</dbReference>
<proteinExistence type="predicted"/>
<protein>
    <submittedName>
        <fullName evidence="1">Uncharacterized protein</fullName>
    </submittedName>
</protein>